<proteinExistence type="predicted"/>
<evidence type="ECO:0000313" key="3">
    <source>
        <dbReference type="Proteomes" id="UP000299102"/>
    </source>
</evidence>
<comment type="caution">
    <text evidence="2">The sequence shown here is derived from an EMBL/GenBank/DDBJ whole genome shotgun (WGS) entry which is preliminary data.</text>
</comment>
<organism evidence="2 3">
    <name type="scientific">Eumeta variegata</name>
    <name type="common">Bagworm moth</name>
    <name type="synonym">Eumeta japonica</name>
    <dbReference type="NCBI Taxonomy" id="151549"/>
    <lineage>
        <taxon>Eukaryota</taxon>
        <taxon>Metazoa</taxon>
        <taxon>Ecdysozoa</taxon>
        <taxon>Arthropoda</taxon>
        <taxon>Hexapoda</taxon>
        <taxon>Insecta</taxon>
        <taxon>Pterygota</taxon>
        <taxon>Neoptera</taxon>
        <taxon>Endopterygota</taxon>
        <taxon>Lepidoptera</taxon>
        <taxon>Glossata</taxon>
        <taxon>Ditrysia</taxon>
        <taxon>Tineoidea</taxon>
        <taxon>Psychidae</taxon>
        <taxon>Oiketicinae</taxon>
        <taxon>Eumeta</taxon>
    </lineage>
</organism>
<protein>
    <submittedName>
        <fullName evidence="2">Uncharacterized protein</fullName>
    </submittedName>
</protein>
<reference evidence="2 3" key="1">
    <citation type="journal article" date="2019" name="Commun. Biol.">
        <title>The bagworm genome reveals a unique fibroin gene that provides high tensile strength.</title>
        <authorList>
            <person name="Kono N."/>
            <person name="Nakamura H."/>
            <person name="Ohtoshi R."/>
            <person name="Tomita M."/>
            <person name="Numata K."/>
            <person name="Arakawa K."/>
        </authorList>
    </citation>
    <scope>NUCLEOTIDE SEQUENCE [LARGE SCALE GENOMIC DNA]</scope>
</reference>
<feature type="region of interest" description="Disordered" evidence="1">
    <location>
        <begin position="31"/>
        <end position="55"/>
    </location>
</feature>
<evidence type="ECO:0000313" key="2">
    <source>
        <dbReference type="EMBL" id="GBP30154.1"/>
    </source>
</evidence>
<sequence length="194" mass="21734">MKPLELVQRAPRDPIKGPGINARLLITSRDRKTADLQRGHAGPRRGRGARSASPAIPHISTFQNAPFTSRLTILFYSVVLLLDLSSSEFVRTTHVATSQVTRRSDADSKVESVVFKLGFDHDHGRSDRGSFRFGSDQRTTAPRFKPSVADTAIALRREKKDIKYQQQRSGVIQEDTGRDCRSYRHQGLSRFCGV</sequence>
<evidence type="ECO:0000256" key="1">
    <source>
        <dbReference type="SAM" id="MobiDB-lite"/>
    </source>
</evidence>
<dbReference type="AlphaFoldDB" id="A0A4C1UWI6"/>
<name>A0A4C1UWI6_EUMVA</name>
<dbReference type="Proteomes" id="UP000299102">
    <property type="component" value="Unassembled WGS sequence"/>
</dbReference>
<keyword evidence="3" id="KW-1185">Reference proteome</keyword>
<accession>A0A4C1UWI6</accession>
<dbReference type="EMBL" id="BGZK01000229">
    <property type="protein sequence ID" value="GBP30154.1"/>
    <property type="molecule type" value="Genomic_DNA"/>
</dbReference>
<gene>
    <name evidence="2" type="ORF">EVAR_94999_1</name>
</gene>